<organism evidence="1 2">
    <name type="scientific">Kordiimonas lipolytica</name>
    <dbReference type="NCBI Taxonomy" id="1662421"/>
    <lineage>
        <taxon>Bacteria</taxon>
        <taxon>Pseudomonadati</taxon>
        <taxon>Pseudomonadota</taxon>
        <taxon>Alphaproteobacteria</taxon>
        <taxon>Kordiimonadales</taxon>
        <taxon>Kordiimonadaceae</taxon>
        <taxon>Kordiimonas</taxon>
    </lineage>
</organism>
<dbReference type="EMBL" id="JBHSCR010000014">
    <property type="protein sequence ID" value="MFC4348938.1"/>
    <property type="molecule type" value="Genomic_DNA"/>
</dbReference>
<name>A0ABV8UCJ5_9PROT</name>
<dbReference type="InterPro" id="IPR008023">
    <property type="entry name" value="DUF748"/>
</dbReference>
<dbReference type="RefSeq" id="WP_068143623.1">
    <property type="nucleotide sequence ID" value="NZ_JBHSCR010000014.1"/>
</dbReference>
<sequence length="241" mass="25719">MKKLFLGLVVILLVGVGVAYSQINTIVKAGVETGGPKTLKVPVTVESINLSPFSGKVSFKGLEIGQPEGYGEGQIASLGSFDMQLQPSTLLSDHVIIDSIVIDSPMLDARRIDGKTNFEQLQQNVGPADDTKPSNITLTIKKMVIRAPKVAVKTEGALSVDKTIELADFTITDLGTDEKGMAPAEIARHVMSVLQPQIAQALIKAGASDKLKELVKDKEGSLEKGITSLVGKLKKKKDDQN</sequence>
<dbReference type="Pfam" id="PF05359">
    <property type="entry name" value="DUF748"/>
    <property type="match status" value="1"/>
</dbReference>
<protein>
    <submittedName>
        <fullName evidence="1">AsmA family protein</fullName>
    </submittedName>
</protein>
<dbReference type="Proteomes" id="UP001595776">
    <property type="component" value="Unassembled WGS sequence"/>
</dbReference>
<evidence type="ECO:0000313" key="2">
    <source>
        <dbReference type="Proteomes" id="UP001595776"/>
    </source>
</evidence>
<proteinExistence type="predicted"/>
<reference evidence="2" key="1">
    <citation type="journal article" date="2019" name="Int. J. Syst. Evol. Microbiol.">
        <title>The Global Catalogue of Microorganisms (GCM) 10K type strain sequencing project: providing services to taxonomists for standard genome sequencing and annotation.</title>
        <authorList>
            <consortium name="The Broad Institute Genomics Platform"/>
            <consortium name="The Broad Institute Genome Sequencing Center for Infectious Disease"/>
            <person name="Wu L."/>
            <person name="Ma J."/>
        </authorList>
    </citation>
    <scope>NUCLEOTIDE SEQUENCE [LARGE SCALE GENOMIC DNA]</scope>
    <source>
        <strain evidence="2">CGMCC 1.15304</strain>
    </source>
</reference>
<accession>A0ABV8UCJ5</accession>
<comment type="caution">
    <text evidence="1">The sequence shown here is derived from an EMBL/GenBank/DDBJ whole genome shotgun (WGS) entry which is preliminary data.</text>
</comment>
<evidence type="ECO:0000313" key="1">
    <source>
        <dbReference type="EMBL" id="MFC4348938.1"/>
    </source>
</evidence>
<keyword evidence="2" id="KW-1185">Reference proteome</keyword>
<gene>
    <name evidence="1" type="ORF">ACFO5Q_13880</name>
</gene>